<accession>A0A327Z4N0</accession>
<name>A0A327Z4N0_9ACTN</name>
<comment type="caution">
    <text evidence="1">The sequence shown here is derived from an EMBL/GenBank/DDBJ whole genome shotgun (WGS) entry which is preliminary data.</text>
</comment>
<reference evidence="1 2" key="1">
    <citation type="submission" date="2018-06" db="EMBL/GenBank/DDBJ databases">
        <title>Genomic Encyclopedia of Type Strains, Phase III (KMG-III): the genomes of soil and plant-associated and newly described type strains.</title>
        <authorList>
            <person name="Whitman W."/>
        </authorList>
    </citation>
    <scope>NUCLEOTIDE SEQUENCE [LARGE SCALE GENOMIC DNA]</scope>
    <source>
        <strain evidence="1 2">CGMCC 4.7090</strain>
    </source>
</reference>
<organism evidence="1 2">
    <name type="scientific">Actinoplanes lutulentus</name>
    <dbReference type="NCBI Taxonomy" id="1287878"/>
    <lineage>
        <taxon>Bacteria</taxon>
        <taxon>Bacillati</taxon>
        <taxon>Actinomycetota</taxon>
        <taxon>Actinomycetes</taxon>
        <taxon>Micromonosporales</taxon>
        <taxon>Micromonosporaceae</taxon>
        <taxon>Actinoplanes</taxon>
    </lineage>
</organism>
<dbReference type="EMBL" id="QLMJ01000020">
    <property type="protein sequence ID" value="RAK28369.1"/>
    <property type="molecule type" value="Genomic_DNA"/>
</dbReference>
<keyword evidence="2" id="KW-1185">Reference proteome</keyword>
<dbReference type="Proteomes" id="UP000249341">
    <property type="component" value="Unassembled WGS sequence"/>
</dbReference>
<protein>
    <submittedName>
        <fullName evidence="1">Uncharacterized protein</fullName>
    </submittedName>
</protein>
<evidence type="ECO:0000313" key="1">
    <source>
        <dbReference type="EMBL" id="RAK28369.1"/>
    </source>
</evidence>
<proteinExistence type="predicted"/>
<sequence length="52" mass="5288">MLGSTATMKLGYSGWAVLRCSQIRQSDGEQAGLKSAALNSAELRSVASGDGG</sequence>
<evidence type="ECO:0000313" key="2">
    <source>
        <dbReference type="Proteomes" id="UP000249341"/>
    </source>
</evidence>
<gene>
    <name evidence="1" type="ORF">B0I29_120137</name>
</gene>
<dbReference type="AlphaFoldDB" id="A0A327Z4N0"/>